<evidence type="ECO:0000313" key="3">
    <source>
        <dbReference type="Proteomes" id="UP001642484"/>
    </source>
</evidence>
<dbReference type="SUPFAM" id="SSF49899">
    <property type="entry name" value="Concanavalin A-like lectins/glucanases"/>
    <property type="match status" value="1"/>
</dbReference>
<dbReference type="InterPro" id="IPR013320">
    <property type="entry name" value="ConA-like_dom_sf"/>
</dbReference>
<protein>
    <submittedName>
        <fullName evidence="2">Uncharacterized protein</fullName>
    </submittedName>
</protein>
<keyword evidence="3" id="KW-1185">Reference proteome</keyword>
<dbReference type="InterPro" id="IPR043136">
    <property type="entry name" value="B30.2/SPRY_sf"/>
</dbReference>
<sequence length="854" mass="94173">MSMPCAEKGSVQIFELIAQFLEQCHFTTAAHAIIAQCSEHVPPLEGVLQRFRSHVDNCALLLAELEAIKPKSETGREAVVHDLLDNLLRKLMATGQCLSDDKLLTCIDTTLKSDAFPKLDVMERQVAGENPDSPEPSGYGYGESAKLAASRFKKHKGTSISGRAPAARLSPAVSQTVDVDGLDIASPEMRLHPSQESVQSKELTPEHEIAVDTTVNNALVAPGRRSNRKRPKMKMVPAIEAEVVEEEPEQVPEAPEACLLRDADVLEAWSRGEFATQLVKDLDETGWLRTLIIDDEFQIEQGAVMDNGHVEGDLSLGTKARRLRRRVKRRVRRIQEDLLASEIDADIDAESFMEEAIAQGQSWWSEGMEVWRGMQVGDADFEGLEDLDLEETQEIEDSEELEELEEFGNEEVEPVELLEEGEEELECEADPLALLDPLDQLDQSTDQEAEELEGVEERPATASLVPAARISKEEPRKRARLVPEKSQTLAVARLRSRPQLKPAIVESKAGEKRKSLAGSTDLTDPMQARYMPPHEKRRRIELAKWKEIKAAWHRKLLEEEAQGPRKQKQKAEPNMRALARRFEATLEKPGSCCFNPLQKDERIVISADGLRAQCEATTPNVTTSSGIKGLPLVAGGKYQYEVELRRGCDLTIGWSPALVLPSALASSGRSAARRMLGYSSDGELIGEGCLIGVPPFGRQGDVVSALLDWQAGSCGPRLSFMLNGRNLGMAFDLRAEGIEIPPLQPHVCQGQGRPFSILLRGATPQVPLRFPMPGYRPLGNIAEEHFSPFSKAVELATSSAENGALRQQKPPPAAARRLIHSSLGLALPLPHVAQEKSLGKKLRPQPDSQELRDG</sequence>
<feature type="region of interest" description="Disordered" evidence="1">
    <location>
        <begin position="507"/>
        <end position="528"/>
    </location>
</feature>
<dbReference type="Gene3D" id="2.60.120.920">
    <property type="match status" value="1"/>
</dbReference>
<dbReference type="CDD" id="cd11709">
    <property type="entry name" value="SPRY"/>
    <property type="match status" value="1"/>
</dbReference>
<accession>A0ABP0LPN5</accession>
<organism evidence="2 3">
    <name type="scientific">Durusdinium trenchii</name>
    <dbReference type="NCBI Taxonomy" id="1381693"/>
    <lineage>
        <taxon>Eukaryota</taxon>
        <taxon>Sar</taxon>
        <taxon>Alveolata</taxon>
        <taxon>Dinophyceae</taxon>
        <taxon>Suessiales</taxon>
        <taxon>Symbiodiniaceae</taxon>
        <taxon>Durusdinium</taxon>
    </lineage>
</organism>
<feature type="region of interest" description="Disordered" evidence="1">
    <location>
        <begin position="835"/>
        <end position="854"/>
    </location>
</feature>
<gene>
    <name evidence="2" type="ORF">CCMP2556_LOCUS21872</name>
</gene>
<evidence type="ECO:0000313" key="2">
    <source>
        <dbReference type="EMBL" id="CAK9040637.1"/>
    </source>
</evidence>
<dbReference type="Proteomes" id="UP001642484">
    <property type="component" value="Unassembled WGS sequence"/>
</dbReference>
<name>A0ABP0LPN5_9DINO</name>
<dbReference type="EMBL" id="CAXAMN010013359">
    <property type="protein sequence ID" value="CAK9040637.1"/>
    <property type="molecule type" value="Genomic_DNA"/>
</dbReference>
<reference evidence="2 3" key="1">
    <citation type="submission" date="2024-02" db="EMBL/GenBank/DDBJ databases">
        <authorList>
            <person name="Chen Y."/>
            <person name="Shah S."/>
            <person name="Dougan E. K."/>
            <person name="Thang M."/>
            <person name="Chan C."/>
        </authorList>
    </citation>
    <scope>NUCLEOTIDE SEQUENCE [LARGE SCALE GENOMIC DNA]</scope>
</reference>
<comment type="caution">
    <text evidence="2">The sequence shown here is derived from an EMBL/GenBank/DDBJ whole genome shotgun (WGS) entry which is preliminary data.</text>
</comment>
<proteinExistence type="predicted"/>
<evidence type="ECO:0000256" key="1">
    <source>
        <dbReference type="SAM" id="MobiDB-lite"/>
    </source>
</evidence>